<feature type="domain" description="Ketoreductase" evidence="3">
    <location>
        <begin position="2"/>
        <end position="176"/>
    </location>
</feature>
<dbReference type="InterPro" id="IPR020904">
    <property type="entry name" value="Sc_DH/Rdtase_CS"/>
</dbReference>
<dbReference type="AlphaFoldDB" id="A0A6H9XSP1"/>
<dbReference type="SUPFAM" id="SSF51735">
    <property type="entry name" value="NAD(P)-binding Rossmann-fold domains"/>
    <property type="match status" value="1"/>
</dbReference>
<dbReference type="GeneID" id="84572979"/>
<dbReference type="PRINTS" id="PR00081">
    <property type="entry name" value="GDHRDH"/>
</dbReference>
<dbReference type="SMART" id="SM00822">
    <property type="entry name" value="PKS_KR"/>
    <property type="match status" value="1"/>
</dbReference>
<dbReference type="InterPro" id="IPR057326">
    <property type="entry name" value="KR_dom"/>
</dbReference>
<dbReference type="EC" id="1.1.1.304" evidence="4"/>
<dbReference type="PANTHER" id="PTHR42760">
    <property type="entry name" value="SHORT-CHAIN DEHYDROGENASES/REDUCTASES FAMILY MEMBER"/>
    <property type="match status" value="1"/>
</dbReference>
<evidence type="ECO:0000313" key="5">
    <source>
        <dbReference type="Proteomes" id="UP000249886"/>
    </source>
</evidence>
<evidence type="ECO:0000313" key="4">
    <source>
        <dbReference type="EMBL" id="SPW24227.1"/>
    </source>
</evidence>
<comment type="caution">
    <text evidence="4">The sequence shown here is derived from an EMBL/GenBank/DDBJ whole genome shotgun (WGS) entry which is preliminary data.</text>
</comment>
<name>A0A6H9XSP1_9CORY</name>
<dbReference type="PRINTS" id="PR00080">
    <property type="entry name" value="SDRFAMILY"/>
</dbReference>
<dbReference type="NCBIfam" id="NF006123">
    <property type="entry name" value="PRK08267.1"/>
    <property type="match status" value="1"/>
</dbReference>
<dbReference type="InterPro" id="IPR036291">
    <property type="entry name" value="NAD(P)-bd_dom_sf"/>
</dbReference>
<evidence type="ECO:0000256" key="1">
    <source>
        <dbReference type="ARBA" id="ARBA00006484"/>
    </source>
</evidence>
<evidence type="ECO:0000256" key="2">
    <source>
        <dbReference type="RuleBase" id="RU000363"/>
    </source>
</evidence>
<dbReference type="Gene3D" id="3.40.50.720">
    <property type="entry name" value="NAD(P)-binding Rossmann-like Domain"/>
    <property type="match status" value="1"/>
</dbReference>
<dbReference type="RefSeq" id="WP_005524648.1">
    <property type="nucleotide sequence ID" value="NZ_CAUQUT010000001.1"/>
</dbReference>
<sequence length="250" mass="26952">MSTIFISGAARGIGRAIAELFLDRGWIVGAYDIDTVDYTHPNLITGVLDVTDAQSWQTTLAEFAAHSPTSTITVVVNNAGVLTSGNIADISPAAIEHQISVNCTGIALGAHAAFPHLRTGSTLVNMGSASAIFGQPTIAVYSATKFFVAGLTEALSLEWAKHHIRVIDLWPLWAKTDLSSHANAGSIKRLGVHITPNQVAHRVWEAIHPHNRWQAGKLHYGVSVADTVLYYARRLAPTRVARRITQLVAH</sequence>
<organism evidence="4 5">
    <name type="scientific">Corynebacterium matruchotii</name>
    <dbReference type="NCBI Taxonomy" id="43768"/>
    <lineage>
        <taxon>Bacteria</taxon>
        <taxon>Bacillati</taxon>
        <taxon>Actinomycetota</taxon>
        <taxon>Actinomycetes</taxon>
        <taxon>Mycobacteriales</taxon>
        <taxon>Corynebacteriaceae</taxon>
        <taxon>Corynebacterium</taxon>
    </lineage>
</organism>
<dbReference type="EMBL" id="UARK01000001">
    <property type="protein sequence ID" value="SPW24227.1"/>
    <property type="molecule type" value="Genomic_DNA"/>
</dbReference>
<proteinExistence type="inferred from homology"/>
<reference evidence="4 5" key="1">
    <citation type="submission" date="2018-06" db="EMBL/GenBank/DDBJ databases">
        <authorList>
            <consortium name="Pathogen Informatics"/>
            <person name="Doyle S."/>
        </authorList>
    </citation>
    <scope>NUCLEOTIDE SEQUENCE [LARGE SCALE GENOMIC DNA]</scope>
    <source>
        <strain evidence="4 5">NCTC10254</strain>
    </source>
</reference>
<accession>A0A6H9XSP1</accession>
<dbReference type="Pfam" id="PF00106">
    <property type="entry name" value="adh_short"/>
    <property type="match status" value="1"/>
</dbReference>
<evidence type="ECO:0000259" key="3">
    <source>
        <dbReference type="SMART" id="SM00822"/>
    </source>
</evidence>
<dbReference type="Proteomes" id="UP000249886">
    <property type="component" value="Unassembled WGS sequence"/>
</dbReference>
<protein>
    <submittedName>
        <fullName evidence="4">Short chain dehydrogenase</fullName>
        <ecNumber evidence="4">1.1.1.304</ecNumber>
    </submittedName>
</protein>
<dbReference type="InterPro" id="IPR002347">
    <property type="entry name" value="SDR_fam"/>
</dbReference>
<comment type="similarity">
    <text evidence="1 2">Belongs to the short-chain dehydrogenases/reductases (SDR) family.</text>
</comment>
<dbReference type="PROSITE" id="PS00061">
    <property type="entry name" value="ADH_SHORT"/>
    <property type="match status" value="1"/>
</dbReference>
<keyword evidence="4" id="KW-0560">Oxidoreductase</keyword>
<gene>
    <name evidence="4" type="primary">budC_1</name>
    <name evidence="4" type="ORF">NCTC10254_00597</name>
</gene>
<dbReference type="GO" id="GO:0052588">
    <property type="term" value="F:diacetyl reductase ((S)-acetoin forming) (NAD+) activity"/>
    <property type="evidence" value="ECO:0007669"/>
    <property type="project" value="UniProtKB-EC"/>
</dbReference>